<name>A0ABR9K2J3_9ACTN</name>
<dbReference type="Gene3D" id="3.40.50.10140">
    <property type="entry name" value="Toll/interleukin-1 receptor homology (TIR) domain"/>
    <property type="match status" value="1"/>
</dbReference>
<dbReference type="InterPro" id="IPR035897">
    <property type="entry name" value="Toll_tir_struct_dom_sf"/>
</dbReference>
<feature type="domain" description="SEFIR" evidence="1">
    <location>
        <begin position="234"/>
        <end position="373"/>
    </location>
</feature>
<dbReference type="Proteomes" id="UP000627838">
    <property type="component" value="Unassembled WGS sequence"/>
</dbReference>
<reference evidence="2 3" key="1">
    <citation type="submission" date="2020-10" db="EMBL/GenBank/DDBJ databases">
        <title>Sequencing the genomes of 1000 actinobacteria strains.</title>
        <authorList>
            <person name="Klenk H.-P."/>
        </authorList>
    </citation>
    <scope>NUCLEOTIDE SEQUENCE [LARGE SCALE GENOMIC DNA]</scope>
    <source>
        <strain evidence="2 3">DSM 46744</strain>
    </source>
</reference>
<comment type="caution">
    <text evidence="2">The sequence shown here is derived from an EMBL/GenBank/DDBJ whole genome shotgun (WGS) entry which is preliminary data.</text>
</comment>
<sequence length="395" mass="43718">MPLGEPVKVELTLIDEGARWVNTEPDGIVVGAVTLRGWEIHPVQATLEVLGENDAYLVKINYELDLGLDPVPMNWFEVGFEFIAGDGSGHVTVLDALPRTIGPEKERVYSVNRRLQFVPCAAGIEPDAVLPATTYQIDVFGVGGNNPRWKNSATCGGNVRSGSHAAWLSLLVPRGCPEVAVGLSIRYSLPPEEIIGSLPAHDAVTFPLVLKGGSRRVVEPVPTDDADPARRPEGPRVFISYAHDTARHERNALEFAELLDRAGVDVHLDKWSGAVRRNWWMWAEREIRIADFTVVVASPRCKAVAEGEIPSDENRGMRTELNFIRELLAKDESHWLPKILPVVLPGETVENLPAFLQPYNCDHYRIDEFTEEEVEGLLRAMGRTDSGERPSSRVS</sequence>
<keyword evidence="3" id="KW-1185">Reference proteome</keyword>
<dbReference type="InterPro" id="IPR013568">
    <property type="entry name" value="SEFIR_dom"/>
</dbReference>
<organism evidence="2 3">
    <name type="scientific">Actinomadura algeriensis</name>
    <dbReference type="NCBI Taxonomy" id="1679523"/>
    <lineage>
        <taxon>Bacteria</taxon>
        <taxon>Bacillati</taxon>
        <taxon>Actinomycetota</taxon>
        <taxon>Actinomycetes</taxon>
        <taxon>Streptosporangiales</taxon>
        <taxon>Thermomonosporaceae</taxon>
        <taxon>Actinomadura</taxon>
    </lineage>
</organism>
<accession>A0ABR9K2J3</accession>
<proteinExistence type="predicted"/>
<dbReference type="Pfam" id="PF08357">
    <property type="entry name" value="SEFIR"/>
    <property type="match status" value="1"/>
</dbReference>
<dbReference type="EMBL" id="JADBDZ010000001">
    <property type="protein sequence ID" value="MBE1537085.1"/>
    <property type="molecule type" value="Genomic_DNA"/>
</dbReference>
<evidence type="ECO:0000259" key="1">
    <source>
        <dbReference type="PROSITE" id="PS51534"/>
    </source>
</evidence>
<gene>
    <name evidence="2" type="ORF">H4W34_006918</name>
</gene>
<evidence type="ECO:0000313" key="2">
    <source>
        <dbReference type="EMBL" id="MBE1537085.1"/>
    </source>
</evidence>
<dbReference type="PROSITE" id="PS51534">
    <property type="entry name" value="SEFIR"/>
    <property type="match status" value="1"/>
</dbReference>
<protein>
    <recommendedName>
        <fullName evidence="1">SEFIR domain-containing protein</fullName>
    </recommendedName>
</protein>
<dbReference type="RefSeq" id="WP_192763015.1">
    <property type="nucleotide sequence ID" value="NZ_JADBDZ010000001.1"/>
</dbReference>
<dbReference type="SUPFAM" id="SSF52200">
    <property type="entry name" value="Toll/Interleukin receptor TIR domain"/>
    <property type="match status" value="1"/>
</dbReference>
<evidence type="ECO:0000313" key="3">
    <source>
        <dbReference type="Proteomes" id="UP000627838"/>
    </source>
</evidence>